<gene>
    <name evidence="1" type="ORF">MAR_014917</name>
</gene>
<dbReference type="Proteomes" id="UP001164746">
    <property type="component" value="Chromosome 12"/>
</dbReference>
<organism evidence="1 2">
    <name type="scientific">Mya arenaria</name>
    <name type="common">Soft-shell clam</name>
    <dbReference type="NCBI Taxonomy" id="6604"/>
    <lineage>
        <taxon>Eukaryota</taxon>
        <taxon>Metazoa</taxon>
        <taxon>Spiralia</taxon>
        <taxon>Lophotrochozoa</taxon>
        <taxon>Mollusca</taxon>
        <taxon>Bivalvia</taxon>
        <taxon>Autobranchia</taxon>
        <taxon>Heteroconchia</taxon>
        <taxon>Euheterodonta</taxon>
        <taxon>Imparidentia</taxon>
        <taxon>Neoheterodontei</taxon>
        <taxon>Myida</taxon>
        <taxon>Myoidea</taxon>
        <taxon>Myidae</taxon>
        <taxon>Mya</taxon>
    </lineage>
</organism>
<accession>A0ABY7FFI2</accession>
<protein>
    <submittedName>
        <fullName evidence="1">Uncharacterized protein</fullName>
    </submittedName>
</protein>
<name>A0ABY7FFI2_MYAAR</name>
<dbReference type="EMBL" id="CP111023">
    <property type="protein sequence ID" value="WAR20943.1"/>
    <property type="molecule type" value="Genomic_DNA"/>
</dbReference>
<proteinExistence type="predicted"/>
<sequence>MGLKGITMLSSKPPHIPHCREAVSKGSSFLSGGHKVFLRVFPRLSVGSVTMLELLASYKHTKRKIYQE</sequence>
<evidence type="ECO:0000313" key="1">
    <source>
        <dbReference type="EMBL" id="WAR20943.1"/>
    </source>
</evidence>
<keyword evidence="2" id="KW-1185">Reference proteome</keyword>
<evidence type="ECO:0000313" key="2">
    <source>
        <dbReference type="Proteomes" id="UP001164746"/>
    </source>
</evidence>
<reference evidence="1" key="1">
    <citation type="submission" date="2022-11" db="EMBL/GenBank/DDBJ databases">
        <title>Centuries of genome instability and evolution in soft-shell clam transmissible cancer (bioRxiv).</title>
        <authorList>
            <person name="Hart S.F.M."/>
            <person name="Yonemitsu M.A."/>
            <person name="Giersch R.M."/>
            <person name="Beal B.F."/>
            <person name="Arriagada G."/>
            <person name="Davis B.W."/>
            <person name="Ostrander E.A."/>
            <person name="Goff S.P."/>
            <person name="Metzger M.J."/>
        </authorList>
    </citation>
    <scope>NUCLEOTIDE SEQUENCE</scope>
    <source>
        <strain evidence="1">MELC-2E11</strain>
        <tissue evidence="1">Siphon/mantle</tissue>
    </source>
</reference>